<comment type="pathway">
    <text evidence="5">Cell wall biogenesis; teichoic acid biosynthesis.</text>
</comment>
<dbReference type="InterPro" id="IPR004629">
    <property type="entry name" value="WecG_TagA_CpsF"/>
</dbReference>
<dbReference type="EMBL" id="FNOP01000011">
    <property type="protein sequence ID" value="SDX03498.1"/>
    <property type="molecule type" value="Genomic_DNA"/>
</dbReference>
<keyword evidence="2 5" id="KW-0808">Transferase</keyword>
<dbReference type="GO" id="GO:0019350">
    <property type="term" value="P:teichoic acid biosynthetic process"/>
    <property type="evidence" value="ECO:0007669"/>
    <property type="project" value="UniProtKB-UniRule"/>
</dbReference>
<name>A0A1H2YF87_ACIFE</name>
<dbReference type="Proteomes" id="UP000182379">
    <property type="component" value="Unassembled WGS sequence"/>
</dbReference>
<dbReference type="GO" id="GO:0071555">
    <property type="term" value="P:cell wall organization"/>
    <property type="evidence" value="ECO:0007669"/>
    <property type="project" value="UniProtKB-KW"/>
</dbReference>
<evidence type="ECO:0000256" key="3">
    <source>
        <dbReference type="ARBA" id="ARBA00022944"/>
    </source>
</evidence>
<keyword evidence="1 5" id="KW-0328">Glycosyltransferase</keyword>
<proteinExistence type="inferred from homology"/>
<protein>
    <recommendedName>
        <fullName evidence="5">N-acetylglucosaminyldiphosphoundecaprenol N-acetyl-beta-D-mannosaminyltransferase</fullName>
        <ecNumber evidence="5">2.4.1.187</ecNumber>
    </recommendedName>
    <alternativeName>
        <fullName evidence="5">N-acetylmannosaminyltransferase</fullName>
    </alternativeName>
    <alternativeName>
        <fullName evidence="5">UDP-N-acetylmannosamine transferase</fullName>
    </alternativeName>
    <alternativeName>
        <fullName evidence="5">UDP-N-acetylmannosamine:N-acetylglucosaminyl pyrophosphorylundecaprenol N-acetylmannosaminyltransferase</fullName>
    </alternativeName>
</protein>
<organism evidence="6 7">
    <name type="scientific">Acidaminococcus fermentans</name>
    <dbReference type="NCBI Taxonomy" id="905"/>
    <lineage>
        <taxon>Bacteria</taxon>
        <taxon>Bacillati</taxon>
        <taxon>Bacillota</taxon>
        <taxon>Negativicutes</taxon>
        <taxon>Acidaminococcales</taxon>
        <taxon>Acidaminococcaceae</taxon>
        <taxon>Acidaminococcus</taxon>
    </lineage>
</organism>
<dbReference type="GeneID" id="78334524"/>
<dbReference type="AlphaFoldDB" id="A0A1H2YF87"/>
<evidence type="ECO:0000313" key="6">
    <source>
        <dbReference type="EMBL" id="SDX03498.1"/>
    </source>
</evidence>
<keyword evidence="3 5" id="KW-0777">Teichoic acid biosynthesis</keyword>
<dbReference type="HAMAP" id="MF_02070">
    <property type="entry name" value="TagA_TarA"/>
    <property type="match status" value="1"/>
</dbReference>
<comment type="function">
    <text evidence="5">Catalyzes the conversion of GlcNAc-PP-undecaprenol into ManNAc-GlcNAc-PP-undecaprenol, the first committed lipid intermediate in the de novo synthesis of teichoic acid.</text>
</comment>
<dbReference type="OMA" id="LYQEPWR"/>
<dbReference type="InterPro" id="IPR034714">
    <property type="entry name" value="TagA_TarA"/>
</dbReference>
<evidence type="ECO:0000256" key="4">
    <source>
        <dbReference type="ARBA" id="ARBA00023316"/>
    </source>
</evidence>
<accession>A0A1H2YF87</accession>
<dbReference type="CDD" id="cd06533">
    <property type="entry name" value="Glyco_transf_WecG_TagA"/>
    <property type="match status" value="1"/>
</dbReference>
<evidence type="ECO:0000256" key="1">
    <source>
        <dbReference type="ARBA" id="ARBA00022676"/>
    </source>
</evidence>
<evidence type="ECO:0000256" key="5">
    <source>
        <dbReference type="HAMAP-Rule" id="MF_02070"/>
    </source>
</evidence>
<dbReference type="NCBIfam" id="TIGR00696">
    <property type="entry name" value="wecG_tagA_cpsF"/>
    <property type="match status" value="1"/>
</dbReference>
<dbReference type="GO" id="GO:0047244">
    <property type="term" value="F:N-acetylglucosaminyldiphosphoundecaprenol N-acetyl-beta-D-mannosaminyltransferase activity"/>
    <property type="evidence" value="ECO:0007669"/>
    <property type="project" value="UniProtKB-UniRule"/>
</dbReference>
<dbReference type="UniPathway" id="UPA00632"/>
<comment type="caution">
    <text evidence="6">The sequence shown here is derived from an EMBL/GenBank/DDBJ whole genome shotgun (WGS) entry which is preliminary data.</text>
</comment>
<evidence type="ECO:0000313" key="7">
    <source>
        <dbReference type="Proteomes" id="UP000182379"/>
    </source>
</evidence>
<comment type="catalytic activity">
    <reaction evidence="5">
        <text>UDP-N-acetyl-alpha-D-mannosamine + N-acetyl-alpha-D-glucosaminyl-di-trans,octa-cis-undecaprenyl diphosphate = N-acetyl-beta-D-mannosaminyl-(1-&gt;4)-N-acetyl-alpha-D-glucosaminyl di-trans,octa-cis-undecaprenyl diphosphate + UDP + H(+)</text>
        <dbReference type="Rhea" id="RHEA:16053"/>
        <dbReference type="ChEBI" id="CHEBI:15378"/>
        <dbReference type="ChEBI" id="CHEBI:58223"/>
        <dbReference type="ChEBI" id="CHEBI:62959"/>
        <dbReference type="ChEBI" id="CHEBI:68623"/>
        <dbReference type="ChEBI" id="CHEBI:132210"/>
        <dbReference type="EC" id="2.4.1.187"/>
    </reaction>
</comment>
<gene>
    <name evidence="6" type="ORF">SAMN05216495_11111</name>
</gene>
<dbReference type="EC" id="2.4.1.187" evidence="5"/>
<comment type="similarity">
    <text evidence="5">Belongs to the glycosyltransferase 26 family. TagA/TarA subfamily.</text>
</comment>
<keyword evidence="4 5" id="KW-0961">Cell wall biogenesis/degradation</keyword>
<evidence type="ECO:0000256" key="2">
    <source>
        <dbReference type="ARBA" id="ARBA00022679"/>
    </source>
</evidence>
<dbReference type="Pfam" id="PF03808">
    <property type="entry name" value="Glyco_tran_WecG"/>
    <property type="match status" value="1"/>
</dbReference>
<dbReference type="PANTHER" id="PTHR34136:SF1">
    <property type="entry name" value="UDP-N-ACETYL-D-MANNOSAMINURONIC ACID TRANSFERASE"/>
    <property type="match status" value="1"/>
</dbReference>
<sequence length="247" mass="27272">MDNKKPAMDILGVPVTPFSMAEAVAWLMARVEQELPTQVVTANAEIIMMAQQMPAYRALLQKTDLILADGAGTVWAGRTLGNQVPERVAGFDLFLELLKDGAHRGTKFFLFGAAPGIAEAAAAKAREIAPGVQIVGTRNGYFTKADEPEILRQINESDAQVLFAALGAPKQEFWLEEHRDALKPALRVGLGGSFDVLAGKMERAPKWMQEASLEWLFRLYKQPSRLGRMMALPKFVVKVLEAKHREK</sequence>
<dbReference type="PANTHER" id="PTHR34136">
    <property type="match status" value="1"/>
</dbReference>
<reference evidence="6 7" key="1">
    <citation type="submission" date="2016-10" db="EMBL/GenBank/DDBJ databases">
        <authorList>
            <person name="Varghese N."/>
            <person name="Submissions S."/>
        </authorList>
    </citation>
    <scope>NUCLEOTIDE SEQUENCE [LARGE SCALE GENOMIC DNA]</scope>
    <source>
        <strain evidence="6 7">WCC6</strain>
    </source>
</reference>
<dbReference type="RefSeq" id="WP_012938145.1">
    <property type="nucleotide sequence ID" value="NZ_CAMEFB010000010.1"/>
</dbReference>